<name>A0ABQ3EW61_9ACTN</name>
<keyword evidence="3" id="KW-1185">Reference proteome</keyword>
<accession>A0ABQ3EW61</accession>
<feature type="region of interest" description="Disordered" evidence="1">
    <location>
        <begin position="1"/>
        <end position="54"/>
    </location>
</feature>
<dbReference type="Proteomes" id="UP000642673">
    <property type="component" value="Unassembled WGS sequence"/>
</dbReference>
<gene>
    <name evidence="2" type="ORF">GCM10010347_19520</name>
</gene>
<organism evidence="2 3">
    <name type="scientific">Streptomyces cirratus</name>
    <dbReference type="NCBI Taxonomy" id="68187"/>
    <lineage>
        <taxon>Bacteria</taxon>
        <taxon>Bacillati</taxon>
        <taxon>Actinomycetota</taxon>
        <taxon>Actinomycetes</taxon>
        <taxon>Kitasatosporales</taxon>
        <taxon>Streptomycetaceae</taxon>
        <taxon>Streptomyces</taxon>
    </lineage>
</organism>
<feature type="region of interest" description="Disordered" evidence="1">
    <location>
        <begin position="81"/>
        <end position="100"/>
    </location>
</feature>
<comment type="caution">
    <text evidence="2">The sequence shown here is derived from an EMBL/GenBank/DDBJ whole genome shotgun (WGS) entry which is preliminary data.</text>
</comment>
<dbReference type="EMBL" id="BMVP01000003">
    <property type="protein sequence ID" value="GHB50114.1"/>
    <property type="molecule type" value="Genomic_DNA"/>
</dbReference>
<sequence>MAIGGALPTAASGPKITRPGADGRAAPGKGRGTTGEGDATQASATSAPGHVRGIRTWGNADRYRAWGIGSHLKVGREGIGIPERLRQSSGAGSAPRYDIL</sequence>
<reference evidence="3" key="1">
    <citation type="journal article" date="2019" name="Int. J. Syst. Evol. Microbiol.">
        <title>The Global Catalogue of Microorganisms (GCM) 10K type strain sequencing project: providing services to taxonomists for standard genome sequencing and annotation.</title>
        <authorList>
            <consortium name="The Broad Institute Genomics Platform"/>
            <consortium name="The Broad Institute Genome Sequencing Center for Infectious Disease"/>
            <person name="Wu L."/>
            <person name="Ma J."/>
        </authorList>
    </citation>
    <scope>NUCLEOTIDE SEQUENCE [LARGE SCALE GENOMIC DNA]</scope>
    <source>
        <strain evidence="3">JCM 4738</strain>
    </source>
</reference>
<protein>
    <submittedName>
        <fullName evidence="2">Uncharacterized protein</fullName>
    </submittedName>
</protein>
<evidence type="ECO:0000256" key="1">
    <source>
        <dbReference type="SAM" id="MobiDB-lite"/>
    </source>
</evidence>
<proteinExistence type="predicted"/>
<evidence type="ECO:0000313" key="3">
    <source>
        <dbReference type="Proteomes" id="UP000642673"/>
    </source>
</evidence>
<evidence type="ECO:0000313" key="2">
    <source>
        <dbReference type="EMBL" id="GHB50114.1"/>
    </source>
</evidence>